<feature type="transmembrane region" description="Helical" evidence="1">
    <location>
        <begin position="61"/>
        <end position="79"/>
    </location>
</feature>
<dbReference type="PANTHER" id="PTHR30354">
    <property type="entry name" value="GNT FAMILY GLUCONATE TRANSPORTER"/>
    <property type="match status" value="1"/>
</dbReference>
<keyword evidence="3" id="KW-1185">Reference proteome</keyword>
<dbReference type="Proteomes" id="UP000008366">
    <property type="component" value="Unassembled WGS sequence"/>
</dbReference>
<dbReference type="RefSeq" id="WP_006591624.1">
    <property type="nucleotide sequence ID" value="NZ_BAHD01000016.1"/>
</dbReference>
<dbReference type="OrthoDB" id="4325159at2"/>
<dbReference type="InterPro" id="IPR003474">
    <property type="entry name" value="Glcn_transporter"/>
</dbReference>
<evidence type="ECO:0000256" key="1">
    <source>
        <dbReference type="SAM" id="Phobius"/>
    </source>
</evidence>
<sequence length="461" mass="46452">MGVGALLAIALVAILVLLVFVIKFEFSAYVSLLLVAMGTAIVAGVPIGEVVPTMVEGMGKVLGSVAIIVGLGSMLGRLVEVSGGAQTLATTFTEKLGQKRVVAAVTIAAFILGIPVFFDVGFIILAPLVFAFAKTAGLHPVRLGLPVAGVLIVVHVALPPHPGPVAAAATIGADVGLMTLIGLVICALVGVAGFYAAKLFKVEQIELQESPATAAMSDDTDGAGSAGSAGGTDLAVRTRPGAGLVTFLIVLPIAMIMIGSVTATLLPEGELVRDIAAYIGAPTTALLVAVIVAYFAIGSKAGWNKTQRTSVLDSALPMVAIIIFVTGAGGVFGNVLVKTGIGAALSEWLADLGLPIIVAGYLIALALRAAQGSATVAILTAAGLIQPGIAAGGFTSVQVVVITLAMCFGAVGLSHINDSGFWIVTKYQGLSVADGLKTWTVLSTFLSVVGFAVTMGVWALV</sequence>
<keyword evidence="1" id="KW-1133">Transmembrane helix</keyword>
<feature type="transmembrane region" description="Helical" evidence="1">
    <location>
        <begin position="178"/>
        <end position="197"/>
    </location>
</feature>
<comment type="caution">
    <text evidence="2">The sequence shown here is derived from an EMBL/GenBank/DDBJ whole genome shotgun (WGS) entry which is preliminary data.</text>
</comment>
<evidence type="ECO:0000313" key="3">
    <source>
        <dbReference type="Proteomes" id="UP000008366"/>
    </source>
</evidence>
<dbReference type="GO" id="GO:0005886">
    <property type="term" value="C:plasma membrane"/>
    <property type="evidence" value="ECO:0007669"/>
    <property type="project" value="TreeGrafter"/>
</dbReference>
<dbReference type="STRING" id="1184609.KILIM_016_00320"/>
<feature type="transmembrane region" description="Helical" evidence="1">
    <location>
        <begin position="244"/>
        <end position="263"/>
    </location>
</feature>
<dbReference type="AlphaFoldDB" id="K6WSK6"/>
<keyword evidence="1" id="KW-0812">Transmembrane</keyword>
<dbReference type="NCBIfam" id="TIGR00791">
    <property type="entry name" value="gntP"/>
    <property type="match status" value="1"/>
</dbReference>
<feature type="transmembrane region" description="Helical" evidence="1">
    <location>
        <begin position="5"/>
        <end position="22"/>
    </location>
</feature>
<dbReference type="PANTHER" id="PTHR30354:SF25">
    <property type="entry name" value="INNER MEMBRANE PERMEASE YGBN"/>
    <property type="match status" value="1"/>
</dbReference>
<feature type="transmembrane region" description="Helical" evidence="1">
    <location>
        <begin position="101"/>
        <end position="133"/>
    </location>
</feature>
<evidence type="ECO:0000313" key="2">
    <source>
        <dbReference type="EMBL" id="GAB95092.1"/>
    </source>
</evidence>
<feature type="transmembrane region" description="Helical" evidence="1">
    <location>
        <begin position="318"/>
        <end position="336"/>
    </location>
</feature>
<dbReference type="EMBL" id="BAHD01000016">
    <property type="protein sequence ID" value="GAB95092.1"/>
    <property type="molecule type" value="Genomic_DNA"/>
</dbReference>
<name>K6WSK6_9MICO</name>
<dbReference type="NCBIfam" id="NF007332">
    <property type="entry name" value="PRK09821.1"/>
    <property type="match status" value="1"/>
</dbReference>
<gene>
    <name evidence="2" type="ORF">KILIM_016_00320</name>
</gene>
<keyword evidence="1" id="KW-0472">Membrane</keyword>
<feature type="transmembrane region" description="Helical" evidence="1">
    <location>
        <begin position="400"/>
        <end position="424"/>
    </location>
</feature>
<dbReference type="Pfam" id="PF02447">
    <property type="entry name" value="GntP_permease"/>
    <property type="match status" value="1"/>
</dbReference>
<protein>
    <submittedName>
        <fullName evidence="2">Putative gluconate permease</fullName>
    </submittedName>
</protein>
<proteinExistence type="predicted"/>
<accession>K6WSK6</accession>
<dbReference type="GO" id="GO:0015128">
    <property type="term" value="F:gluconate transmembrane transporter activity"/>
    <property type="evidence" value="ECO:0007669"/>
    <property type="project" value="InterPro"/>
</dbReference>
<dbReference type="eggNOG" id="COG2610">
    <property type="taxonomic scope" value="Bacteria"/>
</dbReference>
<feature type="transmembrane region" description="Helical" evidence="1">
    <location>
        <begin position="436"/>
        <end position="460"/>
    </location>
</feature>
<reference evidence="2 3" key="1">
    <citation type="submission" date="2012-08" db="EMBL/GenBank/DDBJ databases">
        <title>Whole genome shotgun sequence of Kineosphaera limosa NBRC 100340.</title>
        <authorList>
            <person name="Yoshida I."/>
            <person name="Isaki S."/>
            <person name="Hosoyama A."/>
            <person name="Tsuchikane K."/>
            <person name="Katsumata H."/>
            <person name="Ando Y."/>
            <person name="Ohji S."/>
            <person name="Hamada M."/>
            <person name="Tamura T."/>
            <person name="Yamazoe A."/>
            <person name="Yamazaki S."/>
            <person name="Fujita N."/>
        </authorList>
    </citation>
    <scope>NUCLEOTIDE SEQUENCE [LARGE SCALE GENOMIC DNA]</scope>
    <source>
        <strain evidence="2 3">NBRC 100340</strain>
    </source>
</reference>
<organism evidence="2 3">
    <name type="scientific">Kineosphaera limosa NBRC 100340</name>
    <dbReference type="NCBI Taxonomy" id="1184609"/>
    <lineage>
        <taxon>Bacteria</taxon>
        <taxon>Bacillati</taxon>
        <taxon>Actinomycetota</taxon>
        <taxon>Actinomycetes</taxon>
        <taxon>Micrococcales</taxon>
        <taxon>Dermatophilaceae</taxon>
        <taxon>Kineosphaera</taxon>
    </lineage>
</organism>
<feature type="transmembrane region" description="Helical" evidence="1">
    <location>
        <begin position="275"/>
        <end position="297"/>
    </location>
</feature>
<feature type="transmembrane region" description="Helical" evidence="1">
    <location>
        <begin position="140"/>
        <end position="158"/>
    </location>
</feature>
<feature type="transmembrane region" description="Helical" evidence="1">
    <location>
        <begin position="28"/>
        <end position="49"/>
    </location>
</feature>
<dbReference type="PIRSF" id="PIRSF002746">
    <property type="entry name" value="Gluconate_transporter"/>
    <property type="match status" value="1"/>
</dbReference>
<feature type="transmembrane region" description="Helical" evidence="1">
    <location>
        <begin position="348"/>
        <end position="367"/>
    </location>
</feature>